<dbReference type="InterPro" id="IPR029021">
    <property type="entry name" value="Prot-tyrosine_phosphatase-like"/>
</dbReference>
<keyword evidence="2" id="KW-1185">Reference proteome</keyword>
<comment type="caution">
    <text evidence="1">The sequence shown here is derived from an EMBL/GenBank/DDBJ whole genome shotgun (WGS) entry which is preliminary data.</text>
</comment>
<reference evidence="1 2" key="1">
    <citation type="submission" date="2024-10" db="EMBL/GenBank/DDBJ databases">
        <title>Updated reference genomes for cyclostephanoid diatoms.</title>
        <authorList>
            <person name="Roberts W.R."/>
            <person name="Alverson A.J."/>
        </authorList>
    </citation>
    <scope>NUCLEOTIDE SEQUENCE [LARGE SCALE GENOMIC DNA]</scope>
    <source>
        <strain evidence="1 2">AJA276-08</strain>
    </source>
</reference>
<dbReference type="Proteomes" id="UP001530315">
    <property type="component" value="Unassembled WGS sequence"/>
</dbReference>
<evidence type="ECO:0008006" key="3">
    <source>
        <dbReference type="Google" id="ProtNLM"/>
    </source>
</evidence>
<name>A0ABD3Q5T1_9STRA</name>
<sequence>MTFSHNGGINPHEELFPSISYLAKRARKVREKLHGDDASRPPFVLDPSQLSYSLSTYDMKTNNNIRSRKKKNVVQRGFCNWIIPNKIMIGQYPGMTPETNGPTSNECQLHIQNMVQDAKVTLFCCLQTEVPSQDSDFGWNKGTGGDEVYLEPESLRRKFPRPFTRYGPLAQSFVESQLTFLHHPIEDLSVPTSNDSLLSLLLKLIQHLEIDNHPMIYLHCWGGRGRAGLVGCCLASLIFPELSSTEILNWIQSGYDMRSGAESMHDGLKKSPQTEEQRRFVREFVNGVHSIRETKELVDEFN</sequence>
<dbReference type="Gene3D" id="3.90.190.10">
    <property type="entry name" value="Protein tyrosine phosphatase superfamily"/>
    <property type="match status" value="1"/>
</dbReference>
<dbReference type="AlphaFoldDB" id="A0ABD3Q5T1"/>
<evidence type="ECO:0000313" key="1">
    <source>
        <dbReference type="EMBL" id="KAL3795377.1"/>
    </source>
</evidence>
<dbReference type="SUPFAM" id="SSF52799">
    <property type="entry name" value="(Phosphotyrosine protein) phosphatases II"/>
    <property type="match status" value="1"/>
</dbReference>
<accession>A0ABD3Q5T1</accession>
<protein>
    <recommendedName>
        <fullName evidence="3">Tyrosine specific protein phosphatases domain-containing protein</fullName>
    </recommendedName>
</protein>
<organism evidence="1 2">
    <name type="scientific">Stephanodiscus triporus</name>
    <dbReference type="NCBI Taxonomy" id="2934178"/>
    <lineage>
        <taxon>Eukaryota</taxon>
        <taxon>Sar</taxon>
        <taxon>Stramenopiles</taxon>
        <taxon>Ochrophyta</taxon>
        <taxon>Bacillariophyta</taxon>
        <taxon>Coscinodiscophyceae</taxon>
        <taxon>Thalassiosirophycidae</taxon>
        <taxon>Stephanodiscales</taxon>
        <taxon>Stephanodiscaceae</taxon>
        <taxon>Stephanodiscus</taxon>
    </lineage>
</organism>
<proteinExistence type="predicted"/>
<dbReference type="Pfam" id="PF22785">
    <property type="entry name" value="Tc-R-P"/>
    <property type="match status" value="1"/>
</dbReference>
<gene>
    <name evidence="1" type="ORF">ACHAW5_005477</name>
</gene>
<evidence type="ECO:0000313" key="2">
    <source>
        <dbReference type="Proteomes" id="UP001530315"/>
    </source>
</evidence>
<dbReference type="EMBL" id="JALLAZ020000427">
    <property type="protein sequence ID" value="KAL3795377.1"/>
    <property type="molecule type" value="Genomic_DNA"/>
</dbReference>